<dbReference type="EMBL" id="DF144507">
    <property type="protein sequence ID" value="GAA36787.2"/>
    <property type="molecule type" value="Genomic_DNA"/>
</dbReference>
<name>H2KVE1_CLOSI</name>
<keyword evidence="2" id="KW-1185">Reference proteome</keyword>
<evidence type="ECO:0000313" key="1">
    <source>
        <dbReference type="EMBL" id="GAA36787.2"/>
    </source>
</evidence>
<dbReference type="AlphaFoldDB" id="H2KVE1"/>
<gene>
    <name evidence="1" type="ORF">CLF_112052</name>
</gene>
<dbReference type="Proteomes" id="UP000008909">
    <property type="component" value="Unassembled WGS sequence"/>
</dbReference>
<sequence>MAKSPSLHIYQIRKLDDLVCIAFKHYNPRPSLIAQRFKFNTRVERERITKPYGALTTGSSKNDMFRDRLVAGVRNACIQQFLLADRKLTLETAYNIAVALGAAGNNANLLRSVQPTVTSEEVHSSLEVSRIQHSPNRSQFKCYLRGGRYTHLKKRWQAQTVRNQCKKRDHLAKQCRSAPAFEVNSAVTIRSTR</sequence>
<evidence type="ECO:0000313" key="2">
    <source>
        <dbReference type="Proteomes" id="UP000008909"/>
    </source>
</evidence>
<protein>
    <submittedName>
        <fullName evidence="1">Uncharacterized protein</fullName>
    </submittedName>
</protein>
<accession>H2KVE1</accession>
<organism evidence="1 2">
    <name type="scientific">Clonorchis sinensis</name>
    <name type="common">Chinese liver fluke</name>
    <dbReference type="NCBI Taxonomy" id="79923"/>
    <lineage>
        <taxon>Eukaryota</taxon>
        <taxon>Metazoa</taxon>
        <taxon>Spiralia</taxon>
        <taxon>Lophotrochozoa</taxon>
        <taxon>Platyhelminthes</taxon>
        <taxon>Trematoda</taxon>
        <taxon>Digenea</taxon>
        <taxon>Opisthorchiida</taxon>
        <taxon>Opisthorchiata</taxon>
        <taxon>Opisthorchiidae</taxon>
        <taxon>Clonorchis</taxon>
    </lineage>
</organism>
<proteinExistence type="predicted"/>
<reference evidence="1" key="1">
    <citation type="journal article" date="2011" name="Genome Biol.">
        <title>The draft genome of the carcinogenic human liver fluke Clonorchis sinensis.</title>
        <authorList>
            <person name="Wang X."/>
            <person name="Chen W."/>
            <person name="Huang Y."/>
            <person name="Sun J."/>
            <person name="Men J."/>
            <person name="Liu H."/>
            <person name="Luo F."/>
            <person name="Guo L."/>
            <person name="Lv X."/>
            <person name="Deng C."/>
            <person name="Zhou C."/>
            <person name="Fan Y."/>
            <person name="Li X."/>
            <person name="Huang L."/>
            <person name="Hu Y."/>
            <person name="Liang C."/>
            <person name="Hu X."/>
            <person name="Xu J."/>
            <person name="Yu X."/>
        </authorList>
    </citation>
    <scope>NUCLEOTIDE SEQUENCE [LARGE SCALE GENOMIC DNA]</scope>
    <source>
        <strain evidence="1">Henan</strain>
    </source>
</reference>